<sequence>MVFRLEQIWLIEVLKGIGRFFLHPIFYYALLLALVSGAARVKRERNDFHIRVYKGSLELRSLFPAGLVCGLILSALSVAAGFQVSWPVLAVVAAATILFSLVGQFRFLSPAFTAGIPVLLFFVFTWLPVQLPDWMSGITDAMVAGLSILAGLLLLAEGVLLRTSGTKHVSPKLRKSRRGLNVGAFVAKKLWLVPVVCFLPAGPLSVNASWWPVVNWGGHTFSLVLVPFLIGFQHQIQSTLPQSALKRIGTWVIWAGIMTTAIGAAGLYFPYFPAVAAVFAIVARAWISIHHRMRENNAPYYFTQQNNGMIILGIIPGSKAEKMGLSIGEVISKCNGEPVRNTDEFYRALQKSPAYCKLEVIDTNGEMRFAQGALYEGEHHELGILTVENNLNGEPNQVG</sequence>
<name>A0A133KU14_HEYCO</name>
<feature type="transmembrane region" description="Helical" evidence="1">
    <location>
        <begin position="182"/>
        <end position="201"/>
    </location>
</feature>
<keyword evidence="1" id="KW-0472">Membrane</keyword>
<feature type="transmembrane region" description="Helical" evidence="1">
    <location>
        <begin position="141"/>
        <end position="161"/>
    </location>
</feature>
<feature type="domain" description="PDZ" evidence="2">
    <location>
        <begin position="298"/>
        <end position="364"/>
    </location>
</feature>
<dbReference type="EMBL" id="LRPN01000047">
    <property type="protein sequence ID" value="KWZ82995.1"/>
    <property type="molecule type" value="Genomic_DNA"/>
</dbReference>
<feature type="transmembrane region" description="Helical" evidence="1">
    <location>
        <begin position="244"/>
        <end position="262"/>
    </location>
</feature>
<dbReference type="PATRIC" id="fig|1398.22.peg.1490"/>
<dbReference type="Gene3D" id="2.30.42.10">
    <property type="match status" value="1"/>
</dbReference>
<comment type="caution">
    <text evidence="3">The sequence shown here is derived from an EMBL/GenBank/DDBJ whole genome shotgun (WGS) entry which is preliminary data.</text>
</comment>
<dbReference type="SUPFAM" id="SSF50156">
    <property type="entry name" value="PDZ domain-like"/>
    <property type="match status" value="1"/>
</dbReference>
<dbReference type="InterPro" id="IPR041489">
    <property type="entry name" value="PDZ_6"/>
</dbReference>
<dbReference type="SMART" id="SM00228">
    <property type="entry name" value="PDZ"/>
    <property type="match status" value="1"/>
</dbReference>
<dbReference type="InterPro" id="IPR001478">
    <property type="entry name" value="PDZ"/>
</dbReference>
<feature type="transmembrane region" description="Helical" evidence="1">
    <location>
        <begin position="86"/>
        <end position="103"/>
    </location>
</feature>
<evidence type="ECO:0000256" key="1">
    <source>
        <dbReference type="SAM" id="Phobius"/>
    </source>
</evidence>
<dbReference type="InterPro" id="IPR036034">
    <property type="entry name" value="PDZ_sf"/>
</dbReference>
<evidence type="ECO:0000313" key="3">
    <source>
        <dbReference type="EMBL" id="KWZ82995.1"/>
    </source>
</evidence>
<evidence type="ECO:0000259" key="2">
    <source>
        <dbReference type="SMART" id="SM00228"/>
    </source>
</evidence>
<accession>A0A133KU14</accession>
<dbReference type="AlphaFoldDB" id="A0A133KU14"/>
<feature type="transmembrane region" description="Helical" evidence="1">
    <location>
        <begin position="213"/>
        <end position="232"/>
    </location>
</feature>
<protein>
    <recommendedName>
        <fullName evidence="2">PDZ domain-containing protein</fullName>
    </recommendedName>
</protein>
<keyword evidence="1" id="KW-0812">Transmembrane</keyword>
<evidence type="ECO:0000313" key="4">
    <source>
        <dbReference type="Proteomes" id="UP000070376"/>
    </source>
</evidence>
<feature type="transmembrane region" description="Helical" evidence="1">
    <location>
        <begin position="20"/>
        <end position="41"/>
    </location>
</feature>
<proteinExistence type="predicted"/>
<feature type="transmembrane region" description="Helical" evidence="1">
    <location>
        <begin position="62"/>
        <end position="80"/>
    </location>
</feature>
<dbReference type="Pfam" id="PF17820">
    <property type="entry name" value="PDZ_6"/>
    <property type="match status" value="1"/>
</dbReference>
<feature type="transmembrane region" description="Helical" evidence="1">
    <location>
        <begin position="110"/>
        <end position="129"/>
    </location>
</feature>
<dbReference type="Proteomes" id="UP000070376">
    <property type="component" value="Unassembled WGS sequence"/>
</dbReference>
<organism evidence="3 4">
    <name type="scientific">Heyndrickxia coagulans</name>
    <name type="common">Weizmannia coagulans</name>
    <dbReference type="NCBI Taxonomy" id="1398"/>
    <lineage>
        <taxon>Bacteria</taxon>
        <taxon>Bacillati</taxon>
        <taxon>Bacillota</taxon>
        <taxon>Bacilli</taxon>
        <taxon>Bacillales</taxon>
        <taxon>Bacillaceae</taxon>
        <taxon>Heyndrickxia</taxon>
    </lineage>
</organism>
<reference evidence="4" key="1">
    <citation type="submission" date="2016-01" db="EMBL/GenBank/DDBJ databases">
        <authorList>
            <person name="Mitreva M."/>
            <person name="Pepin K.H."/>
            <person name="Mihindukulasuriya K.A."/>
            <person name="Fulton R."/>
            <person name="Fronick C."/>
            <person name="O'Laughlin M."/>
            <person name="Miner T."/>
            <person name="Herter B."/>
            <person name="Rosa B.A."/>
            <person name="Cordes M."/>
            <person name="Tomlinson C."/>
            <person name="Wollam A."/>
            <person name="Palsikar V.B."/>
            <person name="Mardis E.R."/>
            <person name="Wilson R.K."/>
        </authorList>
    </citation>
    <scope>NUCLEOTIDE SEQUENCE [LARGE SCALE GENOMIC DNA]</scope>
    <source>
        <strain evidence="4">GED7749B</strain>
    </source>
</reference>
<gene>
    <name evidence="3" type="ORF">HMPREF3213_01480</name>
</gene>
<keyword evidence="1" id="KW-1133">Transmembrane helix</keyword>